<dbReference type="EMBL" id="QRCM01000001">
    <property type="protein sequence ID" value="TXG90011.1"/>
    <property type="molecule type" value="Genomic_DNA"/>
</dbReference>
<accession>A0A6P2CE79</accession>
<keyword evidence="3" id="KW-0489">Methyltransferase</keyword>
<dbReference type="Pfam" id="PF13649">
    <property type="entry name" value="Methyltransf_25"/>
    <property type="match status" value="1"/>
</dbReference>
<evidence type="ECO:0000313" key="4">
    <source>
        <dbReference type="Proteomes" id="UP000471120"/>
    </source>
</evidence>
<evidence type="ECO:0000256" key="1">
    <source>
        <dbReference type="ARBA" id="ARBA00022679"/>
    </source>
</evidence>
<dbReference type="PANTHER" id="PTHR43861:SF3">
    <property type="entry name" value="PUTATIVE (AFU_ORTHOLOGUE AFUA_2G14390)-RELATED"/>
    <property type="match status" value="1"/>
</dbReference>
<keyword evidence="1 3" id="KW-0808">Transferase</keyword>
<dbReference type="CDD" id="cd02440">
    <property type="entry name" value="AdoMet_MTases"/>
    <property type="match status" value="1"/>
</dbReference>
<comment type="caution">
    <text evidence="3">The sequence shown here is derived from an EMBL/GenBank/DDBJ whole genome shotgun (WGS) entry which is preliminary data.</text>
</comment>
<dbReference type="SUPFAM" id="SSF53335">
    <property type="entry name" value="S-adenosyl-L-methionine-dependent methyltransferases"/>
    <property type="match status" value="1"/>
</dbReference>
<name>A0A6P2CE79_9NOCA</name>
<gene>
    <name evidence="3" type="ORF">DW322_07030</name>
</gene>
<sequence length="225" mass="23912">MTHHASHADDDLHAAAHDTDPARHWDEHYGTEQRWSGNANRALVDVVTETGAVPGRALDVGCGEGGDAIWLAHAGWQVTAVDVSAVALERARGAAQAAGVADAIEFVQADLATWEPAGSFDLVSACFFHSEIELARMEILRRLAATLTSGGALLVVGHASVPSWAPEEHRHHVADLPNATQTVTALELAEPQWHTVIAEDRGRKVTAPDGTAAEIDDAVVLVRRA</sequence>
<proteinExistence type="predicted"/>
<reference evidence="3 4" key="1">
    <citation type="submission" date="2018-07" db="EMBL/GenBank/DDBJ databases">
        <title>Genome sequence of Rhodococcus rhodnii ATCC 35071 from Rhodnius prolixus.</title>
        <authorList>
            <person name="Patel V."/>
            <person name="Vogel K.J."/>
        </authorList>
    </citation>
    <scope>NUCLEOTIDE SEQUENCE [LARGE SCALE GENOMIC DNA]</scope>
    <source>
        <strain evidence="3 4">ATCC 35071</strain>
    </source>
</reference>
<dbReference type="InterPro" id="IPR041698">
    <property type="entry name" value="Methyltransf_25"/>
</dbReference>
<dbReference type="GO" id="GO:0008168">
    <property type="term" value="F:methyltransferase activity"/>
    <property type="evidence" value="ECO:0007669"/>
    <property type="project" value="UniProtKB-KW"/>
</dbReference>
<dbReference type="AlphaFoldDB" id="A0A6P2CE79"/>
<protein>
    <submittedName>
        <fullName evidence="3">Class I SAM-dependent methyltransferase</fullName>
    </submittedName>
</protein>
<dbReference type="PANTHER" id="PTHR43861">
    <property type="entry name" value="TRANS-ACONITATE 2-METHYLTRANSFERASE-RELATED"/>
    <property type="match status" value="1"/>
</dbReference>
<dbReference type="GO" id="GO:0032259">
    <property type="term" value="P:methylation"/>
    <property type="evidence" value="ECO:0007669"/>
    <property type="project" value="UniProtKB-KW"/>
</dbReference>
<dbReference type="Proteomes" id="UP000471120">
    <property type="component" value="Unassembled WGS sequence"/>
</dbReference>
<evidence type="ECO:0000259" key="2">
    <source>
        <dbReference type="Pfam" id="PF13649"/>
    </source>
</evidence>
<evidence type="ECO:0000313" key="3">
    <source>
        <dbReference type="EMBL" id="TXG90011.1"/>
    </source>
</evidence>
<dbReference type="InterPro" id="IPR029063">
    <property type="entry name" value="SAM-dependent_MTases_sf"/>
</dbReference>
<dbReference type="RefSeq" id="WP_010838401.1">
    <property type="nucleotide sequence ID" value="NZ_QRCM01000001.1"/>
</dbReference>
<organism evidence="3 4">
    <name type="scientific">Rhodococcus rhodnii</name>
    <dbReference type="NCBI Taxonomy" id="38312"/>
    <lineage>
        <taxon>Bacteria</taxon>
        <taxon>Bacillati</taxon>
        <taxon>Actinomycetota</taxon>
        <taxon>Actinomycetes</taxon>
        <taxon>Mycobacteriales</taxon>
        <taxon>Nocardiaceae</taxon>
        <taxon>Rhodococcus</taxon>
    </lineage>
</organism>
<dbReference type="Gene3D" id="3.40.50.150">
    <property type="entry name" value="Vaccinia Virus protein VP39"/>
    <property type="match status" value="1"/>
</dbReference>
<feature type="domain" description="Methyltransferase" evidence="2">
    <location>
        <begin position="58"/>
        <end position="151"/>
    </location>
</feature>